<keyword evidence="2" id="KW-1185">Reference proteome</keyword>
<gene>
    <name evidence="1" type="ORF">OWV82_012807</name>
</gene>
<sequence>MSKLKAVKSEVSFHRIRTEGICIHAAEQGMGPLVVLFHGFPEFCFRPDGVKEFVSLFIEEIQILEILNFIEASSEMDITSVSFRNQEGLRGHLQGMTV</sequence>
<dbReference type="EMBL" id="CM051400">
    <property type="protein sequence ID" value="KAJ4714303.1"/>
    <property type="molecule type" value="Genomic_DNA"/>
</dbReference>
<proteinExistence type="predicted"/>
<comment type="caution">
    <text evidence="1">The sequence shown here is derived from an EMBL/GenBank/DDBJ whole genome shotgun (WGS) entry which is preliminary data.</text>
</comment>
<dbReference type="Proteomes" id="UP001164539">
    <property type="component" value="Chromosome 7"/>
</dbReference>
<keyword evidence="1" id="KW-0378">Hydrolase</keyword>
<evidence type="ECO:0000313" key="2">
    <source>
        <dbReference type="Proteomes" id="UP001164539"/>
    </source>
</evidence>
<name>A0ACC1XSH8_MELAZ</name>
<accession>A0ACC1XSH8</accession>
<reference evidence="1 2" key="1">
    <citation type="journal article" date="2023" name="Science">
        <title>Complex scaffold remodeling in plant triterpene biosynthesis.</title>
        <authorList>
            <person name="De La Pena R."/>
            <person name="Hodgson H."/>
            <person name="Liu J.C."/>
            <person name="Stephenson M.J."/>
            <person name="Martin A.C."/>
            <person name="Owen C."/>
            <person name="Harkess A."/>
            <person name="Leebens-Mack J."/>
            <person name="Jimenez L.E."/>
            <person name="Osbourn A."/>
            <person name="Sattely E.S."/>
        </authorList>
    </citation>
    <scope>NUCLEOTIDE SEQUENCE [LARGE SCALE GENOMIC DNA]</scope>
    <source>
        <strain evidence="2">cv. JPN11</strain>
        <tissue evidence="1">Leaf</tissue>
    </source>
</reference>
<organism evidence="1 2">
    <name type="scientific">Melia azedarach</name>
    <name type="common">Chinaberry tree</name>
    <dbReference type="NCBI Taxonomy" id="155640"/>
    <lineage>
        <taxon>Eukaryota</taxon>
        <taxon>Viridiplantae</taxon>
        <taxon>Streptophyta</taxon>
        <taxon>Embryophyta</taxon>
        <taxon>Tracheophyta</taxon>
        <taxon>Spermatophyta</taxon>
        <taxon>Magnoliopsida</taxon>
        <taxon>eudicotyledons</taxon>
        <taxon>Gunneridae</taxon>
        <taxon>Pentapetalae</taxon>
        <taxon>rosids</taxon>
        <taxon>malvids</taxon>
        <taxon>Sapindales</taxon>
        <taxon>Meliaceae</taxon>
        <taxon>Melia</taxon>
    </lineage>
</organism>
<evidence type="ECO:0000313" key="1">
    <source>
        <dbReference type="EMBL" id="KAJ4714303.1"/>
    </source>
</evidence>
<protein>
    <submittedName>
        <fullName evidence="1">Epoxide hydrolase 2</fullName>
    </submittedName>
</protein>